<feature type="transmembrane region" description="Helical" evidence="1">
    <location>
        <begin position="58"/>
        <end position="82"/>
    </location>
</feature>
<feature type="transmembrane region" description="Helical" evidence="1">
    <location>
        <begin position="210"/>
        <end position="231"/>
    </location>
</feature>
<protein>
    <submittedName>
        <fullName evidence="2">Uncharacterized protein</fullName>
    </submittedName>
</protein>
<feature type="transmembrane region" description="Helical" evidence="1">
    <location>
        <begin position="12"/>
        <end position="31"/>
    </location>
</feature>
<accession>A0AAU2H9F1</accession>
<keyword evidence="1" id="KW-0812">Transmembrane</keyword>
<gene>
    <name evidence="2" type="ORF">OHV25_38385</name>
</gene>
<name>A0AAU2H9F1_9ACTN</name>
<dbReference type="AlphaFoldDB" id="A0AAU2H9F1"/>
<keyword evidence="1" id="KW-1133">Transmembrane helix</keyword>
<organism evidence="2">
    <name type="scientific">Streptomyces sp. NBC_00060</name>
    <dbReference type="NCBI Taxonomy" id="2975636"/>
    <lineage>
        <taxon>Bacteria</taxon>
        <taxon>Bacillati</taxon>
        <taxon>Actinomycetota</taxon>
        <taxon>Actinomycetes</taxon>
        <taxon>Kitasatosporales</taxon>
        <taxon>Streptomycetaceae</taxon>
        <taxon>Streptomyces</taxon>
    </lineage>
</organism>
<dbReference type="EMBL" id="CP108253">
    <property type="protein sequence ID" value="WTU45025.1"/>
    <property type="molecule type" value="Genomic_DNA"/>
</dbReference>
<reference evidence="2" key="1">
    <citation type="submission" date="2022-10" db="EMBL/GenBank/DDBJ databases">
        <title>The complete genomes of actinobacterial strains from the NBC collection.</title>
        <authorList>
            <person name="Joergensen T.S."/>
            <person name="Alvarez Arevalo M."/>
            <person name="Sterndorff E.B."/>
            <person name="Faurdal D."/>
            <person name="Vuksanovic O."/>
            <person name="Mourched A.-S."/>
            <person name="Charusanti P."/>
            <person name="Shaw S."/>
            <person name="Blin K."/>
            <person name="Weber T."/>
        </authorList>
    </citation>
    <scope>NUCLEOTIDE SEQUENCE</scope>
    <source>
        <strain evidence="2">NBC_00060</strain>
    </source>
</reference>
<proteinExistence type="predicted"/>
<keyword evidence="1" id="KW-0472">Membrane</keyword>
<evidence type="ECO:0000313" key="2">
    <source>
        <dbReference type="EMBL" id="WTU45025.1"/>
    </source>
</evidence>
<sequence>MTELPLQLGLRFFLVNVVPTAAAMAFVLVLIRAGAPGDHLVFADAWHSAARLSLGRTALLGLAVLVAAVALHPLQVALVRLYEGYWPRLLRGPARLLSGRQRHHMGRVAEKVSRALSAQDAQAAGEAGEVLRSSFPDRRAVLPTRLGNTLAATEERAGAVYGWDAAVAWPRLYPVLGDACRQQVDDHRNSLDSGVRLAATGTLLTPATVWLLWGSGWWLLLAMAPSALAWISYRGAVQAALGYGQAVTAAFDLHRFDLLTALHLPLPADRDAERALATELCTMWRQGAPVALRYDHAL</sequence>
<evidence type="ECO:0000256" key="1">
    <source>
        <dbReference type="SAM" id="Phobius"/>
    </source>
</evidence>